<dbReference type="InterPro" id="IPR015943">
    <property type="entry name" value="WD40/YVTN_repeat-like_dom_sf"/>
</dbReference>
<name>M5GFI9_DACPD</name>
<evidence type="ECO:0000256" key="2">
    <source>
        <dbReference type="ARBA" id="ARBA00022737"/>
    </source>
</evidence>
<dbReference type="InterPro" id="IPR036322">
    <property type="entry name" value="WD40_repeat_dom_sf"/>
</dbReference>
<dbReference type="PROSITE" id="PS50294">
    <property type="entry name" value="WD_REPEATS_REGION"/>
    <property type="match status" value="1"/>
</dbReference>
<dbReference type="PROSITE" id="PS00678">
    <property type="entry name" value="WD_REPEATS_1"/>
    <property type="match status" value="1"/>
</dbReference>
<dbReference type="PANTHER" id="PTHR22889:SF0">
    <property type="entry name" value="WD REPEAT-CONTAINING PROTEIN 89"/>
    <property type="match status" value="1"/>
</dbReference>
<protein>
    <submittedName>
        <fullName evidence="5">WD40 repeat-like protein</fullName>
    </submittedName>
</protein>
<keyword evidence="2" id="KW-0677">Repeat</keyword>
<dbReference type="InterPro" id="IPR019775">
    <property type="entry name" value="WD40_repeat_CS"/>
</dbReference>
<evidence type="ECO:0000256" key="3">
    <source>
        <dbReference type="PROSITE-ProRule" id="PRU00221"/>
    </source>
</evidence>
<dbReference type="Proteomes" id="UP000030653">
    <property type="component" value="Unassembled WGS sequence"/>
</dbReference>
<feature type="repeat" description="WD" evidence="3">
    <location>
        <begin position="150"/>
        <end position="178"/>
    </location>
</feature>
<dbReference type="SUPFAM" id="SSF50978">
    <property type="entry name" value="WD40 repeat-like"/>
    <property type="match status" value="1"/>
</dbReference>
<evidence type="ECO:0000256" key="4">
    <source>
        <dbReference type="SAM" id="MobiDB-lite"/>
    </source>
</evidence>
<dbReference type="PANTHER" id="PTHR22889">
    <property type="entry name" value="WD REPEAT-CONTAINING PROTEIN 89"/>
    <property type="match status" value="1"/>
</dbReference>
<dbReference type="AlphaFoldDB" id="M5GFI9"/>
<sequence>MSPSLIRSSSHSLPTHTLTHTPHPTSYVLSLLPLPSKYAISYSSPLTHIGLLDPLTLHELSLLQGHAAPVTALHALGDGVLSASMDGTVRRWDPREGGCVATLSSGKAELLSVSAAGDGALVAAGSELVGEDALLYFWDLRTGKQLHSHSSTHSDDITCLSFHPSSTTLLSGSTDGLLCLTNPLEAEEDEAVLEVGNWGVSVADAGWGEGRVWARSDMETVSVWDQELNLVHDFGDARVPEIENWKTDYVVQCSLEEEDMVLLAGSNEGSFAQIRANPQGWILDRTFVGGHEGIVRCVLVDNGEGRMVSGGEDGRVVSWDLGAGDSEHAGDVEKEEEEEDGMEVDHPQPPPLPREVKSPVQKGRKKARYEPYAR</sequence>
<evidence type="ECO:0000313" key="5">
    <source>
        <dbReference type="EMBL" id="EJU06347.1"/>
    </source>
</evidence>
<dbReference type="OrthoDB" id="25131at2759"/>
<feature type="compositionally biased region" description="Acidic residues" evidence="4">
    <location>
        <begin position="333"/>
        <end position="342"/>
    </location>
</feature>
<dbReference type="SMART" id="SM00320">
    <property type="entry name" value="WD40"/>
    <property type="match status" value="4"/>
</dbReference>
<proteinExistence type="predicted"/>
<dbReference type="RefSeq" id="XP_040633241.1">
    <property type="nucleotide sequence ID" value="XM_040769554.1"/>
</dbReference>
<evidence type="ECO:0000256" key="1">
    <source>
        <dbReference type="ARBA" id="ARBA00022574"/>
    </source>
</evidence>
<dbReference type="OMA" id="YHEKTDK"/>
<evidence type="ECO:0000313" key="6">
    <source>
        <dbReference type="Proteomes" id="UP000030653"/>
    </source>
</evidence>
<dbReference type="Gene3D" id="2.130.10.10">
    <property type="entry name" value="YVTN repeat-like/Quinoprotein amine dehydrogenase"/>
    <property type="match status" value="2"/>
</dbReference>
<dbReference type="GeneID" id="63684616"/>
<feature type="region of interest" description="Disordered" evidence="4">
    <location>
        <begin position="310"/>
        <end position="374"/>
    </location>
</feature>
<accession>M5GFI9</accession>
<dbReference type="Pfam" id="PF00400">
    <property type="entry name" value="WD40"/>
    <property type="match status" value="3"/>
</dbReference>
<organism evidence="5 6">
    <name type="scientific">Dacryopinax primogenitus (strain DJM 731)</name>
    <name type="common">Brown rot fungus</name>
    <dbReference type="NCBI Taxonomy" id="1858805"/>
    <lineage>
        <taxon>Eukaryota</taxon>
        <taxon>Fungi</taxon>
        <taxon>Dikarya</taxon>
        <taxon>Basidiomycota</taxon>
        <taxon>Agaricomycotina</taxon>
        <taxon>Dacrymycetes</taxon>
        <taxon>Dacrymycetales</taxon>
        <taxon>Dacrymycetaceae</taxon>
        <taxon>Dacryopinax</taxon>
    </lineage>
</organism>
<reference evidence="5 6" key="1">
    <citation type="journal article" date="2012" name="Science">
        <title>The Paleozoic origin of enzymatic lignin decomposition reconstructed from 31 fungal genomes.</title>
        <authorList>
            <person name="Floudas D."/>
            <person name="Binder M."/>
            <person name="Riley R."/>
            <person name="Barry K."/>
            <person name="Blanchette R.A."/>
            <person name="Henrissat B."/>
            <person name="Martinez A.T."/>
            <person name="Otillar R."/>
            <person name="Spatafora J.W."/>
            <person name="Yadav J.S."/>
            <person name="Aerts A."/>
            <person name="Benoit I."/>
            <person name="Boyd A."/>
            <person name="Carlson A."/>
            <person name="Copeland A."/>
            <person name="Coutinho P.M."/>
            <person name="de Vries R.P."/>
            <person name="Ferreira P."/>
            <person name="Findley K."/>
            <person name="Foster B."/>
            <person name="Gaskell J."/>
            <person name="Glotzer D."/>
            <person name="Gorecki P."/>
            <person name="Heitman J."/>
            <person name="Hesse C."/>
            <person name="Hori C."/>
            <person name="Igarashi K."/>
            <person name="Jurgens J.A."/>
            <person name="Kallen N."/>
            <person name="Kersten P."/>
            <person name="Kohler A."/>
            <person name="Kuees U."/>
            <person name="Kumar T.K.A."/>
            <person name="Kuo A."/>
            <person name="LaButti K."/>
            <person name="Larrondo L.F."/>
            <person name="Lindquist E."/>
            <person name="Ling A."/>
            <person name="Lombard V."/>
            <person name="Lucas S."/>
            <person name="Lundell T."/>
            <person name="Martin R."/>
            <person name="McLaughlin D.J."/>
            <person name="Morgenstern I."/>
            <person name="Morin E."/>
            <person name="Murat C."/>
            <person name="Nagy L.G."/>
            <person name="Nolan M."/>
            <person name="Ohm R.A."/>
            <person name="Patyshakuliyeva A."/>
            <person name="Rokas A."/>
            <person name="Ruiz-Duenas F.J."/>
            <person name="Sabat G."/>
            <person name="Salamov A."/>
            <person name="Samejima M."/>
            <person name="Schmutz J."/>
            <person name="Slot J.C."/>
            <person name="St John F."/>
            <person name="Stenlid J."/>
            <person name="Sun H."/>
            <person name="Sun S."/>
            <person name="Syed K."/>
            <person name="Tsang A."/>
            <person name="Wiebenga A."/>
            <person name="Young D."/>
            <person name="Pisabarro A."/>
            <person name="Eastwood D.C."/>
            <person name="Martin F."/>
            <person name="Cullen D."/>
            <person name="Grigoriev I.V."/>
            <person name="Hibbett D.S."/>
        </authorList>
    </citation>
    <scope>NUCLEOTIDE SEQUENCE [LARGE SCALE GENOMIC DNA]</scope>
    <source>
        <strain evidence="5 6">DJM-731 SS1</strain>
    </source>
</reference>
<dbReference type="STRING" id="1858805.M5GFI9"/>
<dbReference type="HOGENOM" id="CLU_037323_0_0_1"/>
<dbReference type="InterPro" id="IPR001680">
    <property type="entry name" value="WD40_rpt"/>
</dbReference>
<dbReference type="PROSITE" id="PS50082">
    <property type="entry name" value="WD_REPEATS_2"/>
    <property type="match status" value="3"/>
</dbReference>
<gene>
    <name evidence="5" type="ORF">DACRYDRAFT_113065</name>
</gene>
<feature type="repeat" description="WD" evidence="3">
    <location>
        <begin position="288"/>
        <end position="329"/>
    </location>
</feature>
<dbReference type="InterPro" id="IPR039328">
    <property type="entry name" value="WDR89"/>
</dbReference>
<keyword evidence="1 3" id="KW-0853">WD repeat</keyword>
<dbReference type="EMBL" id="JH795855">
    <property type="protein sequence ID" value="EJU06347.1"/>
    <property type="molecule type" value="Genomic_DNA"/>
</dbReference>
<keyword evidence="6" id="KW-1185">Reference proteome</keyword>
<feature type="repeat" description="WD" evidence="3">
    <location>
        <begin position="63"/>
        <end position="102"/>
    </location>
</feature>